<organism evidence="1 2">
    <name type="scientific">Nocardioides koreensis</name>
    <dbReference type="NCBI Taxonomy" id="433651"/>
    <lineage>
        <taxon>Bacteria</taxon>
        <taxon>Bacillati</taxon>
        <taxon>Actinomycetota</taxon>
        <taxon>Actinomycetes</taxon>
        <taxon>Propionibacteriales</taxon>
        <taxon>Nocardioidaceae</taxon>
        <taxon>Nocardioides</taxon>
    </lineage>
</organism>
<dbReference type="EMBL" id="BAAAQR010000014">
    <property type="protein sequence ID" value="GAA2153637.1"/>
    <property type="molecule type" value="Genomic_DNA"/>
</dbReference>
<keyword evidence="2" id="KW-1185">Reference proteome</keyword>
<evidence type="ECO:0008006" key="3">
    <source>
        <dbReference type="Google" id="ProtNLM"/>
    </source>
</evidence>
<sequence length="60" mass="6138">MYASGLVAGSAAQALATIPEFLWELSLGIYLVAKGFRPSPILAEAGSRSRGQPASTDAAT</sequence>
<reference evidence="1 2" key="1">
    <citation type="journal article" date="2019" name="Int. J. Syst. Evol. Microbiol.">
        <title>The Global Catalogue of Microorganisms (GCM) 10K type strain sequencing project: providing services to taxonomists for standard genome sequencing and annotation.</title>
        <authorList>
            <consortium name="The Broad Institute Genomics Platform"/>
            <consortium name="The Broad Institute Genome Sequencing Center for Infectious Disease"/>
            <person name="Wu L."/>
            <person name="Ma J."/>
        </authorList>
    </citation>
    <scope>NUCLEOTIDE SEQUENCE [LARGE SCALE GENOMIC DNA]</scope>
    <source>
        <strain evidence="1 2">JCM 16022</strain>
    </source>
</reference>
<evidence type="ECO:0000313" key="2">
    <source>
        <dbReference type="Proteomes" id="UP001501771"/>
    </source>
</evidence>
<accession>A0ABN3A4B6</accession>
<comment type="caution">
    <text evidence="1">The sequence shown here is derived from an EMBL/GenBank/DDBJ whole genome shotgun (WGS) entry which is preliminary data.</text>
</comment>
<dbReference type="RefSeq" id="WP_344156216.1">
    <property type="nucleotide sequence ID" value="NZ_BAAAQR010000014.1"/>
</dbReference>
<evidence type="ECO:0000313" key="1">
    <source>
        <dbReference type="EMBL" id="GAA2153637.1"/>
    </source>
</evidence>
<name>A0ABN3A4B6_9ACTN</name>
<dbReference type="Proteomes" id="UP001501771">
    <property type="component" value="Unassembled WGS sequence"/>
</dbReference>
<gene>
    <name evidence="1" type="ORF">GCM10009844_38320</name>
</gene>
<proteinExistence type="predicted"/>
<protein>
    <recommendedName>
        <fullName evidence="3">DUF4386 family protein</fullName>
    </recommendedName>
</protein>